<dbReference type="Gene3D" id="3.30.565.10">
    <property type="entry name" value="Histidine kinase-like ATPase, C-terminal domain"/>
    <property type="match status" value="1"/>
</dbReference>
<dbReference type="InterPro" id="IPR010559">
    <property type="entry name" value="Sig_transdc_His_kin_internal"/>
</dbReference>
<accession>A0ABU1YSL0</accession>
<feature type="transmembrane region" description="Helical" evidence="1">
    <location>
        <begin position="27"/>
        <end position="45"/>
    </location>
</feature>
<dbReference type="PANTHER" id="PTHR34220:SF7">
    <property type="entry name" value="SENSOR HISTIDINE KINASE YPDA"/>
    <property type="match status" value="1"/>
</dbReference>
<name>A0ABU1YSL0_ROSSA</name>
<dbReference type="SUPFAM" id="SSF55874">
    <property type="entry name" value="ATPase domain of HSP90 chaperone/DNA topoisomerase II/histidine kinase"/>
    <property type="match status" value="1"/>
</dbReference>
<dbReference type="RefSeq" id="WP_310268102.1">
    <property type="nucleotide sequence ID" value="NZ_JAVDXU010000003.1"/>
</dbReference>
<dbReference type="Proteomes" id="UP001180453">
    <property type="component" value="Unassembled WGS sequence"/>
</dbReference>
<feature type="transmembrane region" description="Helical" evidence="1">
    <location>
        <begin position="57"/>
        <end position="75"/>
    </location>
</feature>
<proteinExistence type="predicted"/>
<evidence type="ECO:0000259" key="2">
    <source>
        <dbReference type="Pfam" id="PF06580"/>
    </source>
</evidence>
<keyword evidence="1" id="KW-1133">Transmembrane helix</keyword>
<evidence type="ECO:0000313" key="4">
    <source>
        <dbReference type="Proteomes" id="UP001180453"/>
    </source>
</evidence>
<keyword evidence="1" id="KW-0812">Transmembrane</keyword>
<feature type="transmembrane region" description="Helical" evidence="1">
    <location>
        <begin position="96"/>
        <end position="121"/>
    </location>
</feature>
<gene>
    <name evidence="3" type="ORF">J2X20_003903</name>
</gene>
<dbReference type="EMBL" id="JAVDXU010000003">
    <property type="protein sequence ID" value="MDR7271235.1"/>
    <property type="molecule type" value="Genomic_DNA"/>
</dbReference>
<comment type="caution">
    <text evidence="3">The sequence shown here is derived from an EMBL/GenBank/DDBJ whole genome shotgun (WGS) entry which is preliminary data.</text>
</comment>
<dbReference type="InterPro" id="IPR050640">
    <property type="entry name" value="Bact_2-comp_sensor_kinase"/>
</dbReference>
<feature type="domain" description="Signal transduction histidine kinase internal region" evidence="2">
    <location>
        <begin position="175"/>
        <end position="252"/>
    </location>
</feature>
<sequence length="358" mass="39842">MSTPKADKLPLKSLPDPPTQARLDDRLLMAGGSLAFGLAIPWLTGLYGPLGPGDARFWVGFAGFIALAFAIWAGNRWLLFKQREHLNWFAHPLRKLLMLVSANVLYTAPLTLAAIWAWFHIAGLAVDVNALKLVVATNVICVLFVTHAYETMFLIRERESDMLRVERLERARTQAELGALKAQVDPHFLFNSLNTLGHLIANDPNSAREFSDTLAEIYRYVLDSRQRDLVPLDEELAFLRHYHRLLALRFGAAMPLALDPALQTSQWLVPPLALQTLLENAIKHNEASAAQPLTVGFTLDGDRVRARNAVQPRRSALPSSGLGLANLDERCRLLAGRALRRRAEAGMFEVSIPLLARP</sequence>
<reference evidence="3 4" key="1">
    <citation type="submission" date="2023-07" db="EMBL/GenBank/DDBJ databases">
        <title>Sorghum-associated microbial communities from plants grown in Nebraska, USA.</title>
        <authorList>
            <person name="Schachtman D."/>
        </authorList>
    </citation>
    <scope>NUCLEOTIDE SEQUENCE [LARGE SCALE GENOMIC DNA]</scope>
    <source>
        <strain evidence="3 4">BE314</strain>
    </source>
</reference>
<protein>
    <recommendedName>
        <fullName evidence="2">Signal transduction histidine kinase internal region domain-containing protein</fullName>
    </recommendedName>
</protein>
<dbReference type="InterPro" id="IPR036890">
    <property type="entry name" value="HATPase_C_sf"/>
</dbReference>
<organism evidence="3 4">
    <name type="scientific">Roseateles saccharophilus</name>
    <name type="common">Pseudomonas saccharophila</name>
    <dbReference type="NCBI Taxonomy" id="304"/>
    <lineage>
        <taxon>Bacteria</taxon>
        <taxon>Pseudomonadati</taxon>
        <taxon>Pseudomonadota</taxon>
        <taxon>Betaproteobacteria</taxon>
        <taxon>Burkholderiales</taxon>
        <taxon>Sphaerotilaceae</taxon>
        <taxon>Roseateles</taxon>
    </lineage>
</organism>
<evidence type="ECO:0000256" key="1">
    <source>
        <dbReference type="SAM" id="Phobius"/>
    </source>
</evidence>
<feature type="transmembrane region" description="Helical" evidence="1">
    <location>
        <begin position="133"/>
        <end position="155"/>
    </location>
</feature>
<evidence type="ECO:0000313" key="3">
    <source>
        <dbReference type="EMBL" id="MDR7271235.1"/>
    </source>
</evidence>
<dbReference type="PANTHER" id="PTHR34220">
    <property type="entry name" value="SENSOR HISTIDINE KINASE YPDA"/>
    <property type="match status" value="1"/>
</dbReference>
<keyword evidence="4" id="KW-1185">Reference proteome</keyword>
<keyword evidence="1" id="KW-0472">Membrane</keyword>
<dbReference type="Pfam" id="PF06580">
    <property type="entry name" value="His_kinase"/>
    <property type="match status" value="1"/>
</dbReference>